<dbReference type="AlphaFoldDB" id="A0A2T8KJQ7"/>
<keyword evidence="1" id="KW-0472">Membrane</keyword>
<evidence type="ECO:0000313" key="2">
    <source>
        <dbReference type="EMBL" id="PVH62406.1"/>
    </source>
</evidence>
<reference evidence="2" key="1">
    <citation type="submission" date="2018-04" db="EMBL/GenBank/DDBJ databases">
        <title>WGS assembly of Panicum hallii.</title>
        <authorList>
            <person name="Lovell J."/>
            <person name="Jenkins J."/>
            <person name="Lowry D."/>
            <person name="Mamidi S."/>
            <person name="Sreedasyam A."/>
            <person name="Weng X."/>
            <person name="Barry K."/>
            <person name="Bonette J."/>
            <person name="Campitelli B."/>
            <person name="Daum C."/>
            <person name="Gordon S."/>
            <person name="Gould B."/>
            <person name="Lipzen A."/>
            <person name="Macqueen A."/>
            <person name="Palacio-Mejia J."/>
            <person name="Plott C."/>
            <person name="Shakirov E."/>
            <person name="Shu S."/>
            <person name="Yoshinaga Y."/>
            <person name="Zane M."/>
            <person name="Rokhsar D."/>
            <person name="Grimwood J."/>
            <person name="Schmutz J."/>
            <person name="Juenger T."/>
        </authorList>
    </citation>
    <scope>NUCLEOTIDE SEQUENCE [LARGE SCALE GENOMIC DNA]</scope>
    <source>
        <strain evidence="2">FIL2</strain>
    </source>
</reference>
<keyword evidence="1" id="KW-0812">Transmembrane</keyword>
<proteinExistence type="predicted"/>
<protein>
    <submittedName>
        <fullName evidence="2">Uncharacterized protein</fullName>
    </submittedName>
</protein>
<name>A0A2T8KJQ7_9POAL</name>
<organism evidence="2">
    <name type="scientific">Panicum hallii</name>
    <dbReference type="NCBI Taxonomy" id="206008"/>
    <lineage>
        <taxon>Eukaryota</taxon>
        <taxon>Viridiplantae</taxon>
        <taxon>Streptophyta</taxon>
        <taxon>Embryophyta</taxon>
        <taxon>Tracheophyta</taxon>
        <taxon>Spermatophyta</taxon>
        <taxon>Magnoliopsida</taxon>
        <taxon>Liliopsida</taxon>
        <taxon>Poales</taxon>
        <taxon>Poaceae</taxon>
        <taxon>PACMAD clade</taxon>
        <taxon>Panicoideae</taxon>
        <taxon>Panicodae</taxon>
        <taxon>Paniceae</taxon>
        <taxon>Panicinae</taxon>
        <taxon>Panicum</taxon>
        <taxon>Panicum sect. Panicum</taxon>
    </lineage>
</organism>
<dbReference type="Proteomes" id="UP000243499">
    <property type="component" value="Chromosome 3"/>
</dbReference>
<evidence type="ECO:0000256" key="1">
    <source>
        <dbReference type="SAM" id="Phobius"/>
    </source>
</evidence>
<dbReference type="EMBL" id="CM008048">
    <property type="protein sequence ID" value="PVH62406.1"/>
    <property type="molecule type" value="Genomic_DNA"/>
</dbReference>
<accession>A0A2T8KJQ7</accession>
<keyword evidence="1" id="KW-1133">Transmembrane helix</keyword>
<feature type="transmembrane region" description="Helical" evidence="1">
    <location>
        <begin position="26"/>
        <end position="48"/>
    </location>
</feature>
<gene>
    <name evidence="2" type="ORF">PAHAL_3G285900</name>
</gene>
<dbReference type="Gramene" id="PVH62406">
    <property type="protein sequence ID" value="PVH62406"/>
    <property type="gene ID" value="PAHAL_3G285900"/>
</dbReference>
<sequence>MSWVNNKSGGLKMERVLMKHRFQVPIFWVSAPQMFSYSSFSLGVTLFVSVM</sequence>